<dbReference type="GO" id="GO:0006633">
    <property type="term" value="P:fatty acid biosynthetic process"/>
    <property type="evidence" value="ECO:0007669"/>
    <property type="project" value="TreeGrafter"/>
</dbReference>
<evidence type="ECO:0000313" key="3">
    <source>
        <dbReference type="Ensembl" id="ENSSLDP00000000827.1"/>
    </source>
</evidence>
<dbReference type="PROSITE" id="PS50980">
    <property type="entry name" value="COA_CT_NTER"/>
    <property type="match status" value="1"/>
</dbReference>
<dbReference type="Ensembl" id="ENSSLDT00000000888.1">
    <property type="protein sequence ID" value="ENSSLDP00000000827.1"/>
    <property type="gene ID" value="ENSSLDG00000000740.1"/>
</dbReference>
<dbReference type="PROSITE" id="PS50989">
    <property type="entry name" value="COA_CT_CTER"/>
    <property type="match status" value="1"/>
</dbReference>
<feature type="domain" description="CoA carboxyltransferase N-terminal" evidence="1">
    <location>
        <begin position="1"/>
        <end position="173"/>
    </location>
</feature>
<dbReference type="InterPro" id="IPR011763">
    <property type="entry name" value="COA_CT_C"/>
</dbReference>
<evidence type="ECO:0000259" key="1">
    <source>
        <dbReference type="PROSITE" id="PS50980"/>
    </source>
</evidence>
<reference evidence="3" key="2">
    <citation type="submission" date="2025-09" db="UniProtKB">
        <authorList>
            <consortium name="Ensembl"/>
        </authorList>
    </citation>
    <scope>IDENTIFICATION</scope>
</reference>
<organism evidence="3 4">
    <name type="scientific">Seriola lalandi dorsalis</name>
    <dbReference type="NCBI Taxonomy" id="1841481"/>
    <lineage>
        <taxon>Eukaryota</taxon>
        <taxon>Metazoa</taxon>
        <taxon>Chordata</taxon>
        <taxon>Craniata</taxon>
        <taxon>Vertebrata</taxon>
        <taxon>Euteleostomi</taxon>
        <taxon>Actinopterygii</taxon>
        <taxon>Neopterygii</taxon>
        <taxon>Teleostei</taxon>
        <taxon>Neoteleostei</taxon>
        <taxon>Acanthomorphata</taxon>
        <taxon>Carangaria</taxon>
        <taxon>Carangiformes</taxon>
        <taxon>Carangidae</taxon>
        <taxon>Seriola</taxon>
    </lineage>
</organism>
<dbReference type="AlphaFoldDB" id="A0A3B4WE82"/>
<name>A0A3B4WE82_SERLL</name>
<feature type="domain" description="CoA carboxyltransferase C-terminal" evidence="2">
    <location>
        <begin position="177"/>
        <end position="314"/>
    </location>
</feature>
<dbReference type="Gene3D" id="3.90.226.10">
    <property type="entry name" value="2-enoyl-CoA Hydratase, Chain A, domain 1"/>
    <property type="match status" value="2"/>
</dbReference>
<dbReference type="PANTHER" id="PTHR45728:SF3">
    <property type="entry name" value="ACETYL-COA CARBOXYLASE"/>
    <property type="match status" value="1"/>
</dbReference>
<protein>
    <submittedName>
        <fullName evidence="3">Uncharacterized protein</fullName>
    </submittedName>
</protein>
<dbReference type="InterPro" id="IPR034733">
    <property type="entry name" value="AcCoA_carboxyl_beta"/>
</dbReference>
<dbReference type="GeneTree" id="ENSGT00940000175750"/>
<proteinExistence type="predicted"/>
<evidence type="ECO:0000313" key="4">
    <source>
        <dbReference type="Proteomes" id="UP000261360"/>
    </source>
</evidence>
<dbReference type="GO" id="GO:0003989">
    <property type="term" value="F:acetyl-CoA carboxylase activity"/>
    <property type="evidence" value="ECO:0007669"/>
    <property type="project" value="InterPro"/>
</dbReference>
<dbReference type="STRING" id="1841481.ENSSLDP00000000827"/>
<sequence length="314" mass="34399">MDVAKGYKYLYFTEEDANRFTPGTDFHGEYITEGGEKRYKLDDIVGQKDGLGVENLRGSGMIAGETSAAYAETFTLSYVTGRSVGIGAYINRLAQRVIQMQNGPLLLTGFGALNKLLGKEVYTSQDQLGGPQIMLPNGVAHQLAIDDQDGVEKVLRWLSYVPKTASDSAFAAPAADPIDRPIGFLPTKTPYDPRHMLAGTVSADGTWLSGFFDQGSFTEYLADWGKSVVVGRARLGGVPMGVIAVETRLVEQRIPVWYPDSSYKTAQAIQDFNSAENLPLMVFANWRGFSGGTRDMFGEILKFGSYIFADLHDR</sequence>
<dbReference type="PANTHER" id="PTHR45728">
    <property type="entry name" value="ACETYL-COA CARBOXYLASE, ISOFORM A"/>
    <property type="match status" value="1"/>
</dbReference>
<dbReference type="InterPro" id="IPR049076">
    <property type="entry name" value="ACCA"/>
</dbReference>
<evidence type="ECO:0000259" key="2">
    <source>
        <dbReference type="PROSITE" id="PS50989"/>
    </source>
</evidence>
<dbReference type="Pfam" id="PF01039">
    <property type="entry name" value="Carboxyl_trans"/>
    <property type="match status" value="1"/>
</dbReference>
<reference evidence="3" key="1">
    <citation type="submission" date="2025-08" db="UniProtKB">
        <authorList>
            <consortium name="Ensembl"/>
        </authorList>
    </citation>
    <scope>IDENTIFICATION</scope>
</reference>
<dbReference type="SUPFAM" id="SSF52096">
    <property type="entry name" value="ClpP/crotonase"/>
    <property type="match status" value="2"/>
</dbReference>
<keyword evidence="4" id="KW-1185">Reference proteome</keyword>
<accession>A0A3B4WE82</accession>
<dbReference type="InterPro" id="IPR011762">
    <property type="entry name" value="COA_CT_N"/>
</dbReference>
<dbReference type="InterPro" id="IPR029045">
    <property type="entry name" value="ClpP/crotonase-like_dom_sf"/>
</dbReference>
<dbReference type="Proteomes" id="UP000261360">
    <property type="component" value="Unplaced"/>
</dbReference>